<feature type="compositionally biased region" description="Basic residues" evidence="3">
    <location>
        <begin position="1043"/>
        <end position="1052"/>
    </location>
</feature>
<feature type="compositionally biased region" description="Low complexity" evidence="3">
    <location>
        <begin position="596"/>
        <end position="614"/>
    </location>
</feature>
<feature type="compositionally biased region" description="Polar residues" evidence="3">
    <location>
        <begin position="478"/>
        <end position="504"/>
    </location>
</feature>
<feature type="compositionally biased region" description="Low complexity" evidence="3">
    <location>
        <begin position="1479"/>
        <end position="1490"/>
    </location>
</feature>
<evidence type="ECO:0008006" key="6">
    <source>
        <dbReference type="Google" id="ProtNLM"/>
    </source>
</evidence>
<dbReference type="PANTHER" id="PTHR22874:SF1">
    <property type="entry name" value="ACTIVATING MOLECULE IN BECN1-REGULATED AUTOPHAGY PROTEIN 1"/>
    <property type="match status" value="1"/>
</dbReference>
<keyword evidence="5" id="KW-1185">Reference proteome</keyword>
<evidence type="ECO:0000256" key="2">
    <source>
        <dbReference type="SAM" id="Coils"/>
    </source>
</evidence>
<dbReference type="GO" id="GO:1990756">
    <property type="term" value="F:ubiquitin-like ligase-substrate adaptor activity"/>
    <property type="evidence" value="ECO:0007669"/>
    <property type="project" value="TreeGrafter"/>
</dbReference>
<feature type="compositionally biased region" description="Low complexity" evidence="3">
    <location>
        <begin position="1319"/>
        <end position="1334"/>
    </location>
</feature>
<dbReference type="Gene3D" id="2.130.10.10">
    <property type="entry name" value="YVTN repeat-like/Quinoprotein amine dehydrogenase"/>
    <property type="match status" value="1"/>
</dbReference>
<feature type="region of interest" description="Disordered" evidence="3">
    <location>
        <begin position="1257"/>
        <end position="1391"/>
    </location>
</feature>
<keyword evidence="2" id="KW-0175">Coiled coil</keyword>
<feature type="compositionally biased region" description="Basic and acidic residues" evidence="3">
    <location>
        <begin position="1"/>
        <end position="11"/>
    </location>
</feature>
<feature type="compositionally biased region" description="Basic and acidic residues" evidence="3">
    <location>
        <begin position="329"/>
        <end position="354"/>
    </location>
</feature>
<feature type="region of interest" description="Disordered" evidence="3">
    <location>
        <begin position="1"/>
        <end position="21"/>
    </location>
</feature>
<feature type="region of interest" description="Disordered" evidence="3">
    <location>
        <begin position="413"/>
        <end position="436"/>
    </location>
</feature>
<feature type="compositionally biased region" description="Low complexity" evidence="3">
    <location>
        <begin position="505"/>
        <end position="539"/>
    </location>
</feature>
<feature type="compositionally biased region" description="Acidic residues" evidence="3">
    <location>
        <begin position="946"/>
        <end position="956"/>
    </location>
</feature>
<feature type="repeat" description="WD" evidence="1">
    <location>
        <begin position="112"/>
        <end position="154"/>
    </location>
</feature>
<dbReference type="PANTHER" id="PTHR22874">
    <property type="entry name" value="ACTIVATING MOLECULE IN BECN1-REGULATED AUTOPHAGY PROTEIN 1"/>
    <property type="match status" value="1"/>
</dbReference>
<feature type="region of interest" description="Disordered" evidence="3">
    <location>
        <begin position="1133"/>
        <end position="1239"/>
    </location>
</feature>
<protein>
    <recommendedName>
        <fullName evidence="6">Activating molecule in BECN1-regulated autophagy protein 1</fullName>
    </recommendedName>
</protein>
<dbReference type="InterPro" id="IPR015943">
    <property type="entry name" value="WD40/YVTN_repeat-like_dom_sf"/>
</dbReference>
<feature type="compositionally biased region" description="Pro residues" evidence="3">
    <location>
        <begin position="1364"/>
        <end position="1375"/>
    </location>
</feature>
<feature type="compositionally biased region" description="Low complexity" evidence="3">
    <location>
        <begin position="1062"/>
        <end position="1086"/>
    </location>
</feature>
<feature type="region of interest" description="Disordered" evidence="3">
    <location>
        <begin position="292"/>
        <end position="314"/>
    </location>
</feature>
<dbReference type="InterPro" id="IPR052596">
    <property type="entry name" value="AMBRA1_autophagy"/>
</dbReference>
<comment type="caution">
    <text evidence="4">The sequence shown here is derived from an EMBL/GenBank/DDBJ whole genome shotgun (WGS) entry which is preliminary data.</text>
</comment>
<sequence length="2004" mass="217080">MYYPDTKKVEPGSEDGGGLRYNDPLLVPTPMLLGRRERANKHPQATASFLQRAAEETLVYRHHSRLPCQLPGLPKSTFLMVFSPDGSKVASTHGDHNIYVSEVKTGECICTLEGHPRTPWCVAFHPSSNQIIASGCLGGEVRVWDLKGGSEFWTTERNHVIASLAFHPTDQVLVIATCNEIHFWDWSQPKPFAKISTSNEKEKVRYVKFDPLGHKLITGIANTLSERPSSSGLGSSVSSASTNSNIYPSRSQLVEREQQLSQRYNQLSSQYMNLMSRYEALTSRALNTVSRAASRIDRGTDPMEPLPPTPGQEARLQLARQYVRRVNDTERDRQFIPRPNNEKLKKVVKIREVGESSSRSGGSGGSAGGSGLSDNWNDSLTSDGFASSSSLGMEYDYGLSAVRTLRQIISDDSASESSSLDSSSSATSATSGVSERNARLSLLWSSRLHRLGQQDSDSAGEASGGVVVNQPPEGGAVGSNNTASQHSARRSTNIPATESNSIAVNSNTTHTNSNNNTENNTNNNSSPSLMGNLNSSSNLTRNERRASHNDSIAHVVRPICSLMPLEHGEVGSSRSRGSGGSMWGYFSSRGPIIRRSSIRNANSTDNRDSSNSTSPDANHENLNGGASGASVDTITGRTSARNSTSSPSRTSGRSTFGSLGSIGGVSRSPLERTFGRSVTGASERLSGRISGRVNAGSRGRYWSRVGRWLDRRNSRTSRSPIATSRIPEVENVREPQNPVDILGDSLDSALDAAHNALEDTREVAEAVASSSTGQNNNNIIDEEMTDIFLRRRIPTTNVGEDGEDPINTRVNQPDTPSNGETVTPTVSGAARTSDDHLAVPGPSGISNSNSSSSRNNRTNNSNNVGGAASRYQASTSSSLLSSSSSLDPQFGVQLLSRHIENMERICRAHLEISRHRHEILRLQQIRSMLYDIQHQIHSLRLSVDQSMEDQNGDDNDGSAAATSNAAGASSLNLQTGAEQQHTNTRLGLDESLNVGNERPPAAPCHWSRTSPRSVARLQRGPFGTRIRSRHSTRPSWVSPSLFRRLHGRRSRTRLQLSSPLRGSGNISNNTGSSGLGLGSSPSHDSSANPVLADETATSGTLGPPDQQLLRTSFRRLQERLVARQAELEMQERRLRGYLSNTNTPTTTAGSSVSTSNSTSAIGSRNNSSLTSTTLTSSTTTTTTSSSSSSSSSSNGNGTRNSTGINNVAPEALGLDADEGYITPPESQSPPELYRRAGPPTTSLASRIATMITHQSQFWTQHQTRQQEDERSPTSLLGSPTLGSPRGSSSIGPLRSSSPASALSRLSTRPRLPRHRWSASERSSWSDSGLSSNSSLRRVGDSLRCSSTFRGHNTAGRRDTNSRAPPGPPPTAPPPIHWEEDEDGLNSDFNNNSSQWYSARRRLRQEIINARRDMLVGRLPGGAGSRFHTLASLRARNAADRQTAREVVRRHRRDRYRQILQRMAERLNSLVNAEQHNQQSLSVSSPSTSTSADAPAEQSEQAANLRLLVRLALHLIYQLLNFICNQNISYEERPISRLPNPFREEELGSNDVDLPPPPPGLAELEPGLHNLTTLLETVRMASEELRNDNNDNNDDQAQSQRRAVTNVPRRLTDFLRRSGGLSAASAGRSTDRNNRTGGPQNPSDSNSTSPRPQLVIPRITLSEPNGSENQAEEENAAAAAAVAAAAAATAAASASSSAVAAAAAAVAGPSSLDPLELGRRSVAGVPLRLLRRQYAVDRRSPDSEESPGPPDLAEERGGGDPPFPWRGGSFYGPGGPEVFRPNLRPAHPDRAQEREDNYFSRPYFAPYFGASRTTVGGSLSFVVTQRIQAWEFSSYKIPDISDSKANIVVGKCRIHNDASVDISADGTMLAALVPESQSMTMVGVYSLEKRTLGQLLYSYIFANSTICVSLSPMARHLLVGFASHNPRPTHYHNQKQVVAQIYKLCDNGSQKSSGRGHQAGQLQFLRDIEVSCDHRHTSLNCIRWLPYAGQGLIYGTNRGHLNILR</sequence>
<dbReference type="PROSITE" id="PS50294">
    <property type="entry name" value="WD_REPEATS_REGION"/>
    <property type="match status" value="1"/>
</dbReference>
<feature type="compositionally biased region" description="Polar residues" evidence="3">
    <location>
        <begin position="808"/>
        <end position="826"/>
    </location>
</feature>
<feature type="compositionally biased region" description="Low complexity" evidence="3">
    <location>
        <begin position="957"/>
        <end position="966"/>
    </location>
</feature>
<evidence type="ECO:0000256" key="3">
    <source>
        <dbReference type="SAM" id="MobiDB-lite"/>
    </source>
</evidence>
<feature type="region of interest" description="Disordered" evidence="3">
    <location>
        <begin position="1540"/>
        <end position="1561"/>
    </location>
</feature>
<proteinExistence type="predicted"/>
<feature type="region of interest" description="Disordered" evidence="3">
    <location>
        <begin position="596"/>
        <end position="681"/>
    </location>
</feature>
<dbReference type="Proteomes" id="UP001497623">
    <property type="component" value="Unassembled WGS sequence"/>
</dbReference>
<feature type="region of interest" description="Disordered" evidence="3">
    <location>
        <begin position="1735"/>
        <end position="1794"/>
    </location>
</feature>
<feature type="region of interest" description="Disordered" evidence="3">
    <location>
        <begin position="796"/>
        <end position="870"/>
    </location>
</feature>
<organism evidence="4 5">
    <name type="scientific">Meganyctiphanes norvegica</name>
    <name type="common">Northern krill</name>
    <name type="synonym">Thysanopoda norvegica</name>
    <dbReference type="NCBI Taxonomy" id="48144"/>
    <lineage>
        <taxon>Eukaryota</taxon>
        <taxon>Metazoa</taxon>
        <taxon>Ecdysozoa</taxon>
        <taxon>Arthropoda</taxon>
        <taxon>Crustacea</taxon>
        <taxon>Multicrustacea</taxon>
        <taxon>Malacostraca</taxon>
        <taxon>Eumalacostraca</taxon>
        <taxon>Eucarida</taxon>
        <taxon>Euphausiacea</taxon>
        <taxon>Euphausiidae</taxon>
        <taxon>Meganyctiphanes</taxon>
    </lineage>
</organism>
<accession>A0AAV2PLR0</accession>
<feature type="region of interest" description="Disordered" evidence="3">
    <location>
        <begin position="1585"/>
        <end position="1652"/>
    </location>
</feature>
<dbReference type="SMART" id="SM00320">
    <property type="entry name" value="WD40"/>
    <property type="match status" value="3"/>
</dbReference>
<keyword evidence="1" id="KW-0853">WD repeat</keyword>
<feature type="non-terminal residue" evidence="4">
    <location>
        <position position="2004"/>
    </location>
</feature>
<dbReference type="InterPro" id="IPR001680">
    <property type="entry name" value="WD40_rpt"/>
</dbReference>
<dbReference type="GO" id="GO:0000423">
    <property type="term" value="P:mitophagy"/>
    <property type="evidence" value="ECO:0007669"/>
    <property type="project" value="TreeGrafter"/>
</dbReference>
<feature type="region of interest" description="Disordered" evidence="3">
    <location>
        <begin position="329"/>
        <end position="375"/>
    </location>
</feature>
<dbReference type="SUPFAM" id="SSF50978">
    <property type="entry name" value="WD40 repeat-like"/>
    <property type="match status" value="1"/>
</dbReference>
<feature type="compositionally biased region" description="Low complexity" evidence="3">
    <location>
        <begin position="1616"/>
        <end position="1627"/>
    </location>
</feature>
<feature type="compositionally biased region" description="Gly residues" evidence="3">
    <location>
        <begin position="361"/>
        <end position="371"/>
    </location>
</feature>
<feature type="compositionally biased region" description="Basic and acidic residues" evidence="3">
    <location>
        <begin position="1785"/>
        <end position="1794"/>
    </location>
</feature>
<evidence type="ECO:0000256" key="1">
    <source>
        <dbReference type="PROSITE-ProRule" id="PRU00221"/>
    </source>
</evidence>
<evidence type="ECO:0000313" key="5">
    <source>
        <dbReference type="Proteomes" id="UP001497623"/>
    </source>
</evidence>
<gene>
    <name evidence="4" type="ORF">MNOR_LOCUS2022</name>
</gene>
<dbReference type="GO" id="GO:0080008">
    <property type="term" value="C:Cul4-RING E3 ubiquitin ligase complex"/>
    <property type="evidence" value="ECO:0007669"/>
    <property type="project" value="TreeGrafter"/>
</dbReference>
<dbReference type="GO" id="GO:0000045">
    <property type="term" value="P:autophagosome assembly"/>
    <property type="evidence" value="ECO:0007669"/>
    <property type="project" value="TreeGrafter"/>
</dbReference>
<dbReference type="InterPro" id="IPR036322">
    <property type="entry name" value="WD40_repeat_dom_sf"/>
</dbReference>
<dbReference type="Pfam" id="PF00400">
    <property type="entry name" value="WD40"/>
    <property type="match status" value="1"/>
</dbReference>
<dbReference type="PROSITE" id="PS50082">
    <property type="entry name" value="WD_REPEATS_2"/>
    <property type="match status" value="1"/>
</dbReference>
<feature type="region of interest" description="Disordered" evidence="3">
    <location>
        <begin position="946"/>
        <end position="966"/>
    </location>
</feature>
<feature type="region of interest" description="Disordered" evidence="3">
    <location>
        <begin position="453"/>
        <end position="550"/>
    </location>
</feature>
<feature type="compositionally biased region" description="Low complexity" evidence="3">
    <location>
        <begin position="413"/>
        <end position="431"/>
    </location>
</feature>
<feature type="compositionally biased region" description="Polar residues" evidence="3">
    <location>
        <begin position="1634"/>
        <end position="1650"/>
    </location>
</feature>
<feature type="compositionally biased region" description="Low complexity" evidence="3">
    <location>
        <begin position="637"/>
        <end position="659"/>
    </location>
</feature>
<dbReference type="EMBL" id="CAXKWB010000578">
    <property type="protein sequence ID" value="CAL4061272.1"/>
    <property type="molecule type" value="Genomic_DNA"/>
</dbReference>
<feature type="compositionally biased region" description="Low complexity" evidence="3">
    <location>
        <begin position="1281"/>
        <end position="1309"/>
    </location>
</feature>
<evidence type="ECO:0000313" key="4">
    <source>
        <dbReference type="EMBL" id="CAL4061272.1"/>
    </source>
</evidence>
<feature type="region of interest" description="Disordered" evidence="3">
    <location>
        <begin position="1473"/>
        <end position="1496"/>
    </location>
</feature>
<feature type="region of interest" description="Disordered" evidence="3">
    <location>
        <begin position="990"/>
        <end position="1106"/>
    </location>
</feature>
<feature type="coiled-coil region" evidence="2">
    <location>
        <begin position="250"/>
        <end position="284"/>
    </location>
</feature>
<name>A0AAV2PLR0_MEGNR</name>
<feature type="compositionally biased region" description="Low complexity" evidence="3">
    <location>
        <begin position="1143"/>
        <end position="1202"/>
    </location>
</feature>
<feature type="compositionally biased region" description="Low complexity" evidence="3">
    <location>
        <begin position="846"/>
        <end position="863"/>
    </location>
</feature>
<reference evidence="4 5" key="1">
    <citation type="submission" date="2024-05" db="EMBL/GenBank/DDBJ databases">
        <authorList>
            <person name="Wallberg A."/>
        </authorList>
    </citation>
    <scope>NUCLEOTIDE SEQUENCE [LARGE SCALE GENOMIC DNA]</scope>
</reference>